<dbReference type="EMBL" id="JARBHB010000008">
    <property type="protein sequence ID" value="KAJ8877123.1"/>
    <property type="molecule type" value="Genomic_DNA"/>
</dbReference>
<dbReference type="Proteomes" id="UP001159363">
    <property type="component" value="Chromosome 7"/>
</dbReference>
<proteinExistence type="predicted"/>
<reference evidence="2 3" key="1">
    <citation type="submission" date="2023-02" db="EMBL/GenBank/DDBJ databases">
        <title>LHISI_Scaffold_Assembly.</title>
        <authorList>
            <person name="Stuart O.P."/>
            <person name="Cleave R."/>
            <person name="Magrath M.J.L."/>
            <person name="Mikheyev A.S."/>
        </authorList>
    </citation>
    <scope>NUCLEOTIDE SEQUENCE [LARGE SCALE GENOMIC DNA]</scope>
    <source>
        <strain evidence="2">Daus_M_001</strain>
        <tissue evidence="2">Leg muscle</tissue>
    </source>
</reference>
<feature type="region of interest" description="Disordered" evidence="1">
    <location>
        <begin position="598"/>
        <end position="617"/>
    </location>
</feature>
<name>A0ABQ9GYL0_9NEOP</name>
<evidence type="ECO:0000313" key="3">
    <source>
        <dbReference type="Proteomes" id="UP001159363"/>
    </source>
</evidence>
<comment type="caution">
    <text evidence="2">The sequence shown here is derived from an EMBL/GenBank/DDBJ whole genome shotgun (WGS) entry which is preliminary data.</text>
</comment>
<evidence type="ECO:0000256" key="1">
    <source>
        <dbReference type="SAM" id="MobiDB-lite"/>
    </source>
</evidence>
<feature type="compositionally biased region" description="Pro residues" evidence="1">
    <location>
        <begin position="315"/>
        <end position="324"/>
    </location>
</feature>
<organism evidence="2 3">
    <name type="scientific">Dryococelus australis</name>
    <dbReference type="NCBI Taxonomy" id="614101"/>
    <lineage>
        <taxon>Eukaryota</taxon>
        <taxon>Metazoa</taxon>
        <taxon>Ecdysozoa</taxon>
        <taxon>Arthropoda</taxon>
        <taxon>Hexapoda</taxon>
        <taxon>Insecta</taxon>
        <taxon>Pterygota</taxon>
        <taxon>Neoptera</taxon>
        <taxon>Polyneoptera</taxon>
        <taxon>Phasmatodea</taxon>
        <taxon>Verophasmatodea</taxon>
        <taxon>Anareolatae</taxon>
        <taxon>Phasmatidae</taxon>
        <taxon>Eurycanthinae</taxon>
        <taxon>Dryococelus</taxon>
    </lineage>
</organism>
<sequence>MHVELYRVAVKRNGVFLDTRCWLGGQGVMAAILELSFTLKNSQNRPNFPQNSFQNQPNFPQKMHFCTMWLALAQDGGMRRRKLRGSQPDCAIIYKHFTLCHSMRAPYILPEECSSSLPRHATLCTTLANLNEKENRKSLGDKPAFALRGRKYENKIHMDDVTKVALYCIKYMNVVGEKRCFHRCNRGFDSNELLVACTHSMKHVKVENTTAANKLRCVNHGPYALLPPLSYFPSHHQQLWRPVLITTYSVASRAWAAASSTLYQHPPDDLGRSVIESLACYKTVRANRGGHSRLTRLRVRARLSRTSCLGFPRAPGHPPPPPPAWQACAKQPDADSARPDGRRRDEGELSVDGGRRACRPDDFARCAHVFLFDTNDDRREDKTRDKPRLAIIVMRTNSLSFQSNGNNTPNELLRRGPLWLEAGHVGGGGGEGRPRRAARRCRRVTSAVVAALDRMPVSTGAGSERAKRCKHCEGMSCRSQLSALLTLQTSPGRLTCRHFMNDCEEGRGYCLRVSRAPDESTVTVEAPFEVALAKISTASSTLSGHGSSEQTIQYSVIVSSVVQCTAWQLLQAHRQSAGRASENMDDERTHVSFDAMKDRQRTDHQRMRTEPERKRSHTVYTRKNVRFVDARSHVISSCSDVNGASLLASATPVAAGNARACALRTVPTAQAQLSGYLAASPPYTLYTFFKISLRYDTMPGCTKIFPDPRLNYPCSEPGSCLILVPMKFAAPTKFHDSGSSIDGSCFQSERSRLRMRQILLLIEISNRQFRRFEMNFISISSPDLNSNGATVFCVDLRSDFGSRFDSRRGRSPDFRNSDLCRTTSLVGGFPGDLPFPSPFHSGAAPYSSRFTLIGSQDLEVKSRPNLSTLGVSLVRDLPSVTQCDSHTTLTVLAPKQVRLVCPATSLAAQGFPSLMQPAYRRERWRFINFATFSHVCTTAVMGCVPRHLKRSRGRPPDRWDGDIRRVVGVNWKNIEQDRLAWKEQPM</sequence>
<feature type="region of interest" description="Disordered" evidence="1">
    <location>
        <begin position="310"/>
        <end position="354"/>
    </location>
</feature>
<feature type="compositionally biased region" description="Basic and acidic residues" evidence="1">
    <location>
        <begin position="598"/>
        <end position="613"/>
    </location>
</feature>
<protein>
    <submittedName>
        <fullName evidence="2">Uncharacterized protein</fullName>
    </submittedName>
</protein>
<gene>
    <name evidence="2" type="ORF">PR048_021576</name>
</gene>
<accession>A0ABQ9GYL0</accession>
<keyword evidence="3" id="KW-1185">Reference proteome</keyword>
<evidence type="ECO:0000313" key="2">
    <source>
        <dbReference type="EMBL" id="KAJ8877123.1"/>
    </source>
</evidence>
<feature type="compositionally biased region" description="Basic and acidic residues" evidence="1">
    <location>
        <begin position="332"/>
        <end position="354"/>
    </location>
</feature>